<dbReference type="NCBIfam" id="TIGR03604">
    <property type="entry name" value="TOMM_cyclo_SagD"/>
    <property type="match status" value="1"/>
</dbReference>
<gene>
    <name evidence="3" type="ordered locus">Francci3_4198</name>
</gene>
<proteinExistence type="predicted"/>
<protein>
    <recommendedName>
        <fullName evidence="2">YcaO domain-containing protein</fullName>
    </recommendedName>
</protein>
<dbReference type="Gene3D" id="3.30.40.250">
    <property type="match status" value="1"/>
</dbReference>
<sequence length="644" mass="70161">MPEPSKVAFALPIPALVRVRGAIDEAWHEALADLPDAVGSTVSLGIGWDLAWEREQWRSAVEDRRSHLSVRLYADETLIGPLWAPATDAGCSGCAEVRSRVVRAHPMVEALQVPTEVPLPRSPLLPELLAAAVQHLTAQPLGPGELYAVGTGSTRRHRVPRSSGCPLCGARTTGTATAPPPGRLVLHDHPADPHDPTRGLTGRRLLAPGALRRRTVDPRFGPVREVVRESRAPYAMSMAALPNAPAMGYARAVDFETAEPVAVLEAYERLGGFPYEASVIEDVAYQEVAEHAVDPASLGGYTAQQLAHPSTRVTPSFPSTPMDWVWGHDLATGRPLLVPADIGFYQYDHRFKRSHHAAQRAAPHDRRRYFHDSSSGCALGGSLEEAALHSLFELAERDAFLIAWHCAVPLPAIDPASITDPASRRLLDLIDSRGFDAHLLVATQDIDLPVVWALAMNRERHFPATFSAAGSGCNPASVVRSALWELGQIVTDPVTWTRADIEPMLADPWLVEELDDHLRLYTLPQTLGRVTPVLGGLRVPLDEAFPGWPDRLREEAKGSVLRALRAMQERFARAGLDRIVLVDQSTREHRDLQVAVAKAVVPGIIPMCFGHAQQRLLGLPRLTAALAGTPTADRPCPYDPHPFP</sequence>
<dbReference type="InterPro" id="IPR003776">
    <property type="entry name" value="YcaO-like_dom"/>
</dbReference>
<dbReference type="NCBIfam" id="TIGR03882">
    <property type="entry name" value="cyclo_dehyd_2"/>
    <property type="match status" value="1"/>
</dbReference>
<dbReference type="Gene3D" id="3.40.50.720">
    <property type="entry name" value="NAD(P)-binding Rossmann-like Domain"/>
    <property type="match status" value="1"/>
</dbReference>
<dbReference type="Pfam" id="PF02624">
    <property type="entry name" value="YcaO"/>
    <property type="match status" value="1"/>
</dbReference>
<dbReference type="HOGENOM" id="CLU_020793_1_0_11"/>
<dbReference type="Proteomes" id="UP000001937">
    <property type="component" value="Chromosome"/>
</dbReference>
<keyword evidence="4" id="KW-1185">Reference proteome</keyword>
<dbReference type="OrthoDB" id="2379922at2"/>
<evidence type="ECO:0000313" key="4">
    <source>
        <dbReference type="Proteomes" id="UP000001937"/>
    </source>
</evidence>
<dbReference type="Gene3D" id="3.30.1330.230">
    <property type="match status" value="1"/>
</dbReference>
<dbReference type="eggNOG" id="COG1944">
    <property type="taxonomic scope" value="Bacteria"/>
</dbReference>
<dbReference type="PANTHER" id="PTHR37809">
    <property type="entry name" value="RIBOSOMAL PROTEIN S12 METHYLTHIOTRANSFERASE ACCESSORY FACTOR YCAO"/>
    <property type="match status" value="1"/>
</dbReference>
<evidence type="ECO:0000259" key="2">
    <source>
        <dbReference type="PROSITE" id="PS51664"/>
    </source>
</evidence>
<dbReference type="AlphaFoldDB" id="Q2J596"/>
<accession>Q2J596</accession>
<dbReference type="InterPro" id="IPR022291">
    <property type="entry name" value="Bacteriocin_synth_cyclodeHase"/>
</dbReference>
<dbReference type="RefSeq" id="WP_011438560.1">
    <property type="nucleotide sequence ID" value="NC_007777.1"/>
</dbReference>
<dbReference type="KEGG" id="fra:Francci3_4198"/>
<dbReference type="Gene3D" id="3.30.160.660">
    <property type="match status" value="1"/>
</dbReference>
<feature type="domain" description="YcaO" evidence="2">
    <location>
        <begin position="250"/>
        <end position="644"/>
    </location>
</feature>
<dbReference type="PROSITE" id="PS51664">
    <property type="entry name" value="YCAO"/>
    <property type="match status" value="1"/>
</dbReference>
<dbReference type="STRING" id="106370.Francci3_4198"/>
<dbReference type="PANTHER" id="PTHR37809:SF1">
    <property type="entry name" value="RIBOSOMAL PROTEIN S12 METHYLTHIOTRANSFERASE ACCESSORY FACTOR YCAO"/>
    <property type="match status" value="1"/>
</dbReference>
<name>Q2J596_FRACC</name>
<reference evidence="3 4" key="1">
    <citation type="journal article" date="2007" name="Genome Res.">
        <title>Genome characteristics of facultatively symbiotic Frankia sp. strains reflect host range and host plant biogeography.</title>
        <authorList>
            <person name="Normand P."/>
            <person name="Lapierre P."/>
            <person name="Tisa L.S."/>
            <person name="Gogarten J.P."/>
            <person name="Alloisio N."/>
            <person name="Bagnarol E."/>
            <person name="Bassi C.A."/>
            <person name="Berry A.M."/>
            <person name="Bickhart D.M."/>
            <person name="Choisne N."/>
            <person name="Couloux A."/>
            <person name="Cournoyer B."/>
            <person name="Cruveiller S."/>
            <person name="Daubin V."/>
            <person name="Demange N."/>
            <person name="Francino M.P."/>
            <person name="Goltsman E."/>
            <person name="Huang Y."/>
            <person name="Kopp O.R."/>
            <person name="Labarre L."/>
            <person name="Lapidus A."/>
            <person name="Lavire C."/>
            <person name="Marechal J."/>
            <person name="Martinez M."/>
            <person name="Mastronunzio J.E."/>
            <person name="Mullin B.C."/>
            <person name="Niemann J."/>
            <person name="Pujic P."/>
            <person name="Rawnsley T."/>
            <person name="Rouy Z."/>
            <person name="Schenowitz C."/>
            <person name="Sellstedt A."/>
            <person name="Tavares F."/>
            <person name="Tomkins J.P."/>
            <person name="Vallenet D."/>
            <person name="Valverde C."/>
            <person name="Wall L.G."/>
            <person name="Wang Y."/>
            <person name="Medigue C."/>
            <person name="Benson D.R."/>
        </authorList>
    </citation>
    <scope>NUCLEOTIDE SEQUENCE [LARGE SCALE GENOMIC DNA]</scope>
    <source>
        <strain evidence="4">DSM 45818 / CECT 9043 / CcI3</strain>
    </source>
</reference>
<organism evidence="3 4">
    <name type="scientific">Frankia casuarinae (strain DSM 45818 / CECT 9043 / HFP020203 / CcI3)</name>
    <dbReference type="NCBI Taxonomy" id="106370"/>
    <lineage>
        <taxon>Bacteria</taxon>
        <taxon>Bacillati</taxon>
        <taxon>Actinomycetota</taxon>
        <taxon>Actinomycetes</taxon>
        <taxon>Frankiales</taxon>
        <taxon>Frankiaceae</taxon>
        <taxon>Frankia</taxon>
    </lineage>
</organism>
<dbReference type="EMBL" id="CP000249">
    <property type="protein sequence ID" value="ABD13546.1"/>
    <property type="molecule type" value="Genomic_DNA"/>
</dbReference>
<feature type="region of interest" description="Disordered" evidence="1">
    <location>
        <begin position="153"/>
        <end position="182"/>
    </location>
</feature>
<evidence type="ECO:0000256" key="1">
    <source>
        <dbReference type="SAM" id="MobiDB-lite"/>
    </source>
</evidence>
<dbReference type="InterPro" id="IPR027624">
    <property type="entry name" value="TOMM_cyclo_SagD"/>
</dbReference>
<evidence type="ECO:0000313" key="3">
    <source>
        <dbReference type="EMBL" id="ABD13546.1"/>
    </source>
</evidence>
<dbReference type="PhylomeDB" id="Q2J596"/>